<evidence type="ECO:0000259" key="1">
    <source>
        <dbReference type="SMART" id="SM00347"/>
    </source>
</evidence>
<dbReference type="InterPro" id="IPR000835">
    <property type="entry name" value="HTH_MarR-typ"/>
</dbReference>
<feature type="domain" description="HTH marR-type" evidence="1">
    <location>
        <begin position="33"/>
        <end position="134"/>
    </location>
</feature>
<comment type="caution">
    <text evidence="2">The sequence shown here is derived from an EMBL/GenBank/DDBJ whole genome shotgun (WGS) entry which is preliminary data.</text>
</comment>
<dbReference type="InterPro" id="IPR036390">
    <property type="entry name" value="WH_DNA-bd_sf"/>
</dbReference>
<name>A0ABU9BSB7_9BURK</name>
<dbReference type="Gene3D" id="1.10.10.10">
    <property type="entry name" value="Winged helix-like DNA-binding domain superfamily/Winged helix DNA-binding domain"/>
    <property type="match status" value="1"/>
</dbReference>
<gene>
    <name evidence="2" type="ORF">AACH06_18170</name>
</gene>
<sequence length="170" mass="18682">MTPPLNFLEDLRPAFVAHFAERLADAICKETQAFADSIGLVAPVRTHSALMFLLLRGPASLVEIAHSDGQSHQLVASRLAPLEQLGLIERFQDEADRRRRPYRLTPRGRAEAKRVQAALKAHADVQRQLAAESGVDLMATLQAAEAHVRRIQLSERIAAQHQPSKTGTAA</sequence>
<protein>
    <submittedName>
        <fullName evidence="2">MarR family winged helix-turn-helix transcriptional regulator</fullName>
    </submittedName>
</protein>
<dbReference type="Proteomes" id="UP001371218">
    <property type="component" value="Unassembled WGS sequence"/>
</dbReference>
<evidence type="ECO:0000313" key="2">
    <source>
        <dbReference type="EMBL" id="MEK8032751.1"/>
    </source>
</evidence>
<dbReference type="SUPFAM" id="SSF46785">
    <property type="entry name" value="Winged helix' DNA-binding domain"/>
    <property type="match status" value="1"/>
</dbReference>
<dbReference type="EMBL" id="JBBUTG010000012">
    <property type="protein sequence ID" value="MEK8032751.1"/>
    <property type="molecule type" value="Genomic_DNA"/>
</dbReference>
<dbReference type="InterPro" id="IPR011991">
    <property type="entry name" value="ArsR-like_HTH"/>
</dbReference>
<dbReference type="RefSeq" id="WP_341427173.1">
    <property type="nucleotide sequence ID" value="NZ_JBBUTG010000012.1"/>
</dbReference>
<accession>A0ABU9BSB7</accession>
<proteinExistence type="predicted"/>
<dbReference type="SMART" id="SM00347">
    <property type="entry name" value="HTH_MARR"/>
    <property type="match status" value="1"/>
</dbReference>
<evidence type="ECO:0000313" key="3">
    <source>
        <dbReference type="Proteomes" id="UP001371218"/>
    </source>
</evidence>
<dbReference type="InterPro" id="IPR036388">
    <property type="entry name" value="WH-like_DNA-bd_sf"/>
</dbReference>
<reference evidence="2 3" key="1">
    <citation type="submission" date="2024-04" db="EMBL/GenBank/DDBJ databases">
        <title>Novel species of the genus Ideonella isolated from streams.</title>
        <authorList>
            <person name="Lu H."/>
        </authorList>
    </citation>
    <scope>NUCLEOTIDE SEQUENCE [LARGE SCALE GENOMIC DNA]</scope>
    <source>
        <strain evidence="2 3">DXS29W</strain>
    </source>
</reference>
<keyword evidence="3" id="KW-1185">Reference proteome</keyword>
<organism evidence="2 3">
    <name type="scientific">Ideonella lacteola</name>
    <dbReference type="NCBI Taxonomy" id="2984193"/>
    <lineage>
        <taxon>Bacteria</taxon>
        <taxon>Pseudomonadati</taxon>
        <taxon>Pseudomonadota</taxon>
        <taxon>Betaproteobacteria</taxon>
        <taxon>Burkholderiales</taxon>
        <taxon>Sphaerotilaceae</taxon>
        <taxon>Ideonella</taxon>
    </lineage>
</organism>
<dbReference type="CDD" id="cd00090">
    <property type="entry name" value="HTH_ARSR"/>
    <property type="match status" value="1"/>
</dbReference>